<sequence length="244" mass="27898">MVQHRTKNGDQPDDYWKLTKDLRSTVNRLSPGAFERAQELFSRKLRGSLDYERCTVKELTRFSLHRQLLKAQEGSLESHRHGDGASSRMESEQEKASLVALLEKADNDQGFDRFLDLPPELRACVYDSYFRLLLEMNDESLTSPLPPPITEVCSVLRKETLKPFYQTCFLDLRFEESSGNYRMAEKESRFFLNAPPSHVAMVRKIKLRCEFRTGGLWFPVAVETDIGTGAVPAKTELLNGTSLT</sequence>
<name>A0A6A6C6Z8_ZASCE</name>
<dbReference type="OrthoDB" id="3630041at2759"/>
<gene>
    <name evidence="1" type="ORF">M409DRAFT_59042</name>
</gene>
<evidence type="ECO:0000313" key="1">
    <source>
        <dbReference type="EMBL" id="KAF2161662.1"/>
    </source>
</evidence>
<dbReference type="Proteomes" id="UP000799537">
    <property type="component" value="Unassembled WGS sequence"/>
</dbReference>
<dbReference type="GeneID" id="54567347"/>
<proteinExistence type="predicted"/>
<protein>
    <submittedName>
        <fullName evidence="1">Uncharacterized protein</fullName>
    </submittedName>
</protein>
<evidence type="ECO:0000313" key="2">
    <source>
        <dbReference type="Proteomes" id="UP000799537"/>
    </source>
</evidence>
<organism evidence="1 2">
    <name type="scientific">Zasmidium cellare ATCC 36951</name>
    <dbReference type="NCBI Taxonomy" id="1080233"/>
    <lineage>
        <taxon>Eukaryota</taxon>
        <taxon>Fungi</taxon>
        <taxon>Dikarya</taxon>
        <taxon>Ascomycota</taxon>
        <taxon>Pezizomycotina</taxon>
        <taxon>Dothideomycetes</taxon>
        <taxon>Dothideomycetidae</taxon>
        <taxon>Mycosphaerellales</taxon>
        <taxon>Mycosphaerellaceae</taxon>
        <taxon>Zasmidium</taxon>
    </lineage>
</organism>
<keyword evidence="2" id="KW-1185">Reference proteome</keyword>
<reference evidence="1" key="1">
    <citation type="journal article" date="2020" name="Stud. Mycol.">
        <title>101 Dothideomycetes genomes: a test case for predicting lifestyles and emergence of pathogens.</title>
        <authorList>
            <person name="Haridas S."/>
            <person name="Albert R."/>
            <person name="Binder M."/>
            <person name="Bloem J."/>
            <person name="Labutti K."/>
            <person name="Salamov A."/>
            <person name="Andreopoulos B."/>
            <person name="Baker S."/>
            <person name="Barry K."/>
            <person name="Bills G."/>
            <person name="Bluhm B."/>
            <person name="Cannon C."/>
            <person name="Castanera R."/>
            <person name="Culley D."/>
            <person name="Daum C."/>
            <person name="Ezra D."/>
            <person name="Gonzalez J."/>
            <person name="Henrissat B."/>
            <person name="Kuo A."/>
            <person name="Liang C."/>
            <person name="Lipzen A."/>
            <person name="Lutzoni F."/>
            <person name="Magnuson J."/>
            <person name="Mondo S."/>
            <person name="Nolan M."/>
            <person name="Ohm R."/>
            <person name="Pangilinan J."/>
            <person name="Park H.-J."/>
            <person name="Ramirez L."/>
            <person name="Alfaro M."/>
            <person name="Sun H."/>
            <person name="Tritt A."/>
            <person name="Yoshinaga Y."/>
            <person name="Zwiers L.-H."/>
            <person name="Turgeon B."/>
            <person name="Goodwin S."/>
            <person name="Spatafora J."/>
            <person name="Crous P."/>
            <person name="Grigoriev I."/>
        </authorList>
    </citation>
    <scope>NUCLEOTIDE SEQUENCE</scope>
    <source>
        <strain evidence="1">ATCC 36951</strain>
    </source>
</reference>
<dbReference type="RefSeq" id="XP_033662551.1">
    <property type="nucleotide sequence ID" value="XM_033814075.1"/>
</dbReference>
<dbReference type="EMBL" id="ML993618">
    <property type="protein sequence ID" value="KAF2161662.1"/>
    <property type="molecule type" value="Genomic_DNA"/>
</dbReference>
<accession>A0A6A6C6Z8</accession>
<dbReference type="AlphaFoldDB" id="A0A6A6C6Z8"/>